<dbReference type="Gene3D" id="3.30.70.1230">
    <property type="entry name" value="Nucleotide cyclase"/>
    <property type="match status" value="1"/>
</dbReference>
<dbReference type="PANTHER" id="PTHR43081">
    <property type="entry name" value="ADENYLATE CYCLASE, TERMINAL-DIFFERENTIATION SPECIFIC-RELATED"/>
    <property type="match status" value="1"/>
</dbReference>
<dbReference type="CDD" id="cd07302">
    <property type="entry name" value="CHD"/>
    <property type="match status" value="1"/>
</dbReference>
<dbReference type="SUPFAM" id="SSF55073">
    <property type="entry name" value="Nucleotide cyclase"/>
    <property type="match status" value="1"/>
</dbReference>
<feature type="transmembrane region" description="Helical" evidence="1">
    <location>
        <begin position="320"/>
        <end position="339"/>
    </location>
</feature>
<dbReference type="PANTHER" id="PTHR43081:SF1">
    <property type="entry name" value="ADENYLATE CYCLASE, TERMINAL-DIFFERENTIATION SPECIFIC"/>
    <property type="match status" value="1"/>
</dbReference>
<organism evidence="3">
    <name type="scientific">Candidatus Kentrum sp. TC</name>
    <dbReference type="NCBI Taxonomy" id="2126339"/>
    <lineage>
        <taxon>Bacteria</taxon>
        <taxon>Pseudomonadati</taxon>
        <taxon>Pseudomonadota</taxon>
        <taxon>Gammaproteobacteria</taxon>
        <taxon>Candidatus Kentrum</taxon>
    </lineage>
</organism>
<dbReference type="SMART" id="SM01080">
    <property type="entry name" value="CHASE2"/>
    <property type="match status" value="1"/>
</dbReference>
<evidence type="ECO:0000259" key="2">
    <source>
        <dbReference type="PROSITE" id="PS50125"/>
    </source>
</evidence>
<dbReference type="EMBL" id="CAADFT010000030">
    <property type="protein sequence ID" value="VFK43973.1"/>
    <property type="molecule type" value="Genomic_DNA"/>
</dbReference>
<dbReference type="AlphaFoldDB" id="A0A450YR20"/>
<feature type="transmembrane region" description="Helical" evidence="1">
    <location>
        <begin position="346"/>
        <end position="368"/>
    </location>
</feature>
<dbReference type="Pfam" id="PF05226">
    <property type="entry name" value="CHASE2"/>
    <property type="match status" value="1"/>
</dbReference>
<dbReference type="InterPro" id="IPR001054">
    <property type="entry name" value="A/G_cyclase"/>
</dbReference>
<gene>
    <name evidence="3" type="ORF">BECKTC1821E_GA0114239_103010</name>
</gene>
<keyword evidence="1" id="KW-1133">Transmembrane helix</keyword>
<proteinExistence type="predicted"/>
<protein>
    <submittedName>
        <fullName evidence="3">Adenylate cyclase</fullName>
    </submittedName>
</protein>
<dbReference type="InterPro" id="IPR050697">
    <property type="entry name" value="Adenylyl/Guanylyl_Cyclase_3/4"/>
</dbReference>
<dbReference type="GO" id="GO:0035556">
    <property type="term" value="P:intracellular signal transduction"/>
    <property type="evidence" value="ECO:0007669"/>
    <property type="project" value="InterPro"/>
</dbReference>
<dbReference type="Pfam" id="PF00211">
    <property type="entry name" value="Guanylate_cyc"/>
    <property type="match status" value="1"/>
</dbReference>
<name>A0A450YR20_9GAMM</name>
<reference evidence="3" key="1">
    <citation type="submission" date="2019-02" db="EMBL/GenBank/DDBJ databases">
        <authorList>
            <person name="Gruber-Vodicka R. H."/>
            <person name="Seah K. B. B."/>
        </authorList>
    </citation>
    <scope>NUCLEOTIDE SEQUENCE</scope>
    <source>
        <strain evidence="3">BECK_BZ125</strain>
    </source>
</reference>
<feature type="domain" description="Guanylate cyclase" evidence="2">
    <location>
        <begin position="436"/>
        <end position="572"/>
    </location>
</feature>
<evidence type="ECO:0000256" key="1">
    <source>
        <dbReference type="SAM" id="Phobius"/>
    </source>
</evidence>
<sequence length="624" mass="68506">MRRTLLHGILVFSLACGVAFGLDWRNRAELPASSYYDLWHCLAGKRTEPSHTAIVAVDDESLSLFPMTPLVFWGPYFARAIEVLDRVGAKVIGMDFLFSVSVEAWIARFTNDPDQDSRAYDIPLRTQLSKGKTILAGVIGRDNEGHGRLLLPVPDLLYALPNGRADVGLGNMSTNADGVVRRFRPTFSEEGTQPKFGFGVLLALRAAGRNPSSDIEDLGNRTLTAAASPQPIGFVGPPGTIPKVSFARLMEPNALQYREVRALRGKVVIIAADFSGVQDIHPTPYTSGTLFGKGEFMTGAEIHGNIVETLLRDRYPRAPMMILVVLGVLGILCIAVFAYSSLNPWLGLLLGFGLSSLWALGSYLWFLVGWHVPVIGAQAGLFTAYLGCMGFRLVDEKDFSCKVKNLLSRYFGSQVANRFLTCAQSTRLGGERKIVTILFCDIRNFTTIAEHLQPEEVVEILNAYFGDVSRAIEEGGGRIDKFIGDAVMAVFGDPTDERNHAWQAVRTAREIEALSMKFRDRMAKRFIGYDLSDFSVGIGINTGPVVIGNIGAEDRMEYTAIGDTVNVAARIQGICRELGCIILASRATVTEIGKEKLIYGCYRDMSVKGHRESVQIFEVRGLAR</sequence>
<evidence type="ECO:0000313" key="3">
    <source>
        <dbReference type="EMBL" id="VFK43973.1"/>
    </source>
</evidence>
<dbReference type="PROSITE" id="PS51257">
    <property type="entry name" value="PROKAR_LIPOPROTEIN"/>
    <property type="match status" value="1"/>
</dbReference>
<dbReference type="InterPro" id="IPR007890">
    <property type="entry name" value="CHASE2"/>
</dbReference>
<dbReference type="GO" id="GO:0004016">
    <property type="term" value="F:adenylate cyclase activity"/>
    <property type="evidence" value="ECO:0007669"/>
    <property type="project" value="UniProtKB-ARBA"/>
</dbReference>
<dbReference type="SMART" id="SM00044">
    <property type="entry name" value="CYCc"/>
    <property type="match status" value="1"/>
</dbReference>
<dbReference type="PROSITE" id="PS50125">
    <property type="entry name" value="GUANYLATE_CYCLASE_2"/>
    <property type="match status" value="1"/>
</dbReference>
<dbReference type="InterPro" id="IPR029787">
    <property type="entry name" value="Nucleotide_cyclase"/>
</dbReference>
<keyword evidence="1" id="KW-0472">Membrane</keyword>
<accession>A0A450YR20</accession>
<dbReference type="GO" id="GO:0009190">
    <property type="term" value="P:cyclic nucleotide biosynthetic process"/>
    <property type="evidence" value="ECO:0007669"/>
    <property type="project" value="InterPro"/>
</dbReference>
<feature type="transmembrane region" description="Helical" evidence="1">
    <location>
        <begin position="374"/>
        <end position="394"/>
    </location>
</feature>
<keyword evidence="1" id="KW-0812">Transmembrane</keyword>